<comment type="caution">
    <text evidence="2">The sequence shown here is derived from an EMBL/GenBank/DDBJ whole genome shotgun (WGS) entry which is preliminary data.</text>
</comment>
<gene>
    <name evidence="2" type="ORF">GS4_03_01040</name>
</gene>
<dbReference type="AlphaFoldDB" id="M0QE93"/>
<reference evidence="2 3" key="1">
    <citation type="submission" date="2013-01" db="EMBL/GenBank/DDBJ databases">
        <title>Whole genome shotgun sequence of Gordonia soli NBRC 108243.</title>
        <authorList>
            <person name="Isaki-Nakamura S."/>
            <person name="Hosoyama A."/>
            <person name="Tsuchikane K."/>
            <person name="Ando Y."/>
            <person name="Baba S."/>
            <person name="Ohji S."/>
            <person name="Hamada M."/>
            <person name="Tamura T."/>
            <person name="Yamazoe A."/>
            <person name="Yamazaki S."/>
            <person name="Fujita N."/>
        </authorList>
    </citation>
    <scope>NUCLEOTIDE SEQUENCE [LARGE SCALE GENOMIC DNA]</scope>
    <source>
        <strain evidence="2 3">NBRC 108243</strain>
    </source>
</reference>
<dbReference type="Proteomes" id="UP000011666">
    <property type="component" value="Unassembled WGS sequence"/>
</dbReference>
<protein>
    <submittedName>
        <fullName evidence="2">Uncharacterized protein</fullName>
    </submittedName>
</protein>
<proteinExistence type="predicted"/>
<dbReference type="EMBL" id="BANX01000003">
    <property type="protein sequence ID" value="GAC66656.1"/>
    <property type="molecule type" value="Genomic_DNA"/>
</dbReference>
<keyword evidence="1" id="KW-0812">Transmembrane</keyword>
<evidence type="ECO:0000313" key="3">
    <source>
        <dbReference type="Proteomes" id="UP000011666"/>
    </source>
</evidence>
<feature type="transmembrane region" description="Helical" evidence="1">
    <location>
        <begin position="12"/>
        <end position="31"/>
    </location>
</feature>
<dbReference type="STRING" id="1223545.GS4_03_01040"/>
<evidence type="ECO:0000256" key="1">
    <source>
        <dbReference type="SAM" id="Phobius"/>
    </source>
</evidence>
<accession>M0QE93</accession>
<dbReference type="RefSeq" id="WP_007617072.1">
    <property type="nucleotide sequence ID" value="NZ_BANX01000003.1"/>
</dbReference>
<sequence length="69" mass="7411">MTTSTNTTGSGLGFWKVLGIIAVALIALALIGPLLKGLFWVALIALAAYGGWMLLRTRHRSDENRPTTL</sequence>
<keyword evidence="1" id="KW-1133">Transmembrane helix</keyword>
<keyword evidence="3" id="KW-1185">Reference proteome</keyword>
<dbReference type="eggNOG" id="ENOG5031VXT">
    <property type="taxonomic scope" value="Bacteria"/>
</dbReference>
<keyword evidence="1" id="KW-0472">Membrane</keyword>
<organism evidence="2 3">
    <name type="scientific">Gordonia soli NBRC 108243</name>
    <dbReference type="NCBI Taxonomy" id="1223545"/>
    <lineage>
        <taxon>Bacteria</taxon>
        <taxon>Bacillati</taxon>
        <taxon>Actinomycetota</taxon>
        <taxon>Actinomycetes</taxon>
        <taxon>Mycobacteriales</taxon>
        <taxon>Gordoniaceae</taxon>
        <taxon>Gordonia</taxon>
    </lineage>
</organism>
<feature type="transmembrane region" description="Helical" evidence="1">
    <location>
        <begin position="37"/>
        <end position="55"/>
    </location>
</feature>
<evidence type="ECO:0000313" key="2">
    <source>
        <dbReference type="EMBL" id="GAC66656.1"/>
    </source>
</evidence>
<name>M0QE93_9ACTN</name>